<feature type="domain" description="Yip1" evidence="8">
    <location>
        <begin position="122"/>
        <end position="241"/>
    </location>
</feature>
<comment type="subcellular location">
    <subcellularLocation>
        <location evidence="1">Membrane</location>
        <topology evidence="1">Multi-pass membrane protein</topology>
    </subcellularLocation>
</comment>
<keyword evidence="3 7" id="KW-0812">Transmembrane</keyword>
<dbReference type="InterPro" id="IPR006977">
    <property type="entry name" value="Yip1_dom"/>
</dbReference>
<evidence type="ECO:0000256" key="7">
    <source>
        <dbReference type="SAM" id="Phobius"/>
    </source>
</evidence>
<evidence type="ECO:0000259" key="8">
    <source>
        <dbReference type="Pfam" id="PF04893"/>
    </source>
</evidence>
<feature type="transmembrane region" description="Helical" evidence="7">
    <location>
        <begin position="233"/>
        <end position="250"/>
    </location>
</feature>
<evidence type="ECO:0000256" key="5">
    <source>
        <dbReference type="ARBA" id="ARBA00023136"/>
    </source>
</evidence>
<dbReference type="SUPFAM" id="SSF53474">
    <property type="entry name" value="alpha/beta-Hydrolases"/>
    <property type="match status" value="1"/>
</dbReference>
<evidence type="ECO:0000313" key="10">
    <source>
        <dbReference type="Proteomes" id="UP001234989"/>
    </source>
</evidence>
<accession>A0AAF0R2N3</accession>
<dbReference type="EMBL" id="CP133616">
    <property type="protein sequence ID" value="WMV31590.1"/>
    <property type="molecule type" value="Genomic_DNA"/>
</dbReference>
<dbReference type="PANTHER" id="PTHR45763">
    <property type="entry name" value="HYDROLASE, ALPHA/BETA FOLD FAMILY PROTEIN, EXPRESSED-RELATED"/>
    <property type="match status" value="1"/>
</dbReference>
<feature type="compositionally biased region" description="Pro residues" evidence="6">
    <location>
        <begin position="26"/>
        <end position="36"/>
    </location>
</feature>
<keyword evidence="5 7" id="KW-0472">Membrane</keyword>
<keyword evidence="4 7" id="KW-1133">Transmembrane helix</keyword>
<feature type="transmembrane region" description="Helical" evidence="7">
    <location>
        <begin position="171"/>
        <end position="193"/>
    </location>
</feature>
<proteinExistence type="inferred from homology"/>
<dbReference type="Gene3D" id="3.40.50.1820">
    <property type="entry name" value="alpha/beta hydrolase"/>
    <property type="match status" value="1"/>
</dbReference>
<feature type="transmembrane region" description="Helical" evidence="7">
    <location>
        <begin position="199"/>
        <end position="221"/>
    </location>
</feature>
<organism evidence="9 10">
    <name type="scientific">Solanum verrucosum</name>
    <dbReference type="NCBI Taxonomy" id="315347"/>
    <lineage>
        <taxon>Eukaryota</taxon>
        <taxon>Viridiplantae</taxon>
        <taxon>Streptophyta</taxon>
        <taxon>Embryophyta</taxon>
        <taxon>Tracheophyta</taxon>
        <taxon>Spermatophyta</taxon>
        <taxon>Magnoliopsida</taxon>
        <taxon>eudicotyledons</taxon>
        <taxon>Gunneridae</taxon>
        <taxon>Pentapetalae</taxon>
        <taxon>asterids</taxon>
        <taxon>lamiids</taxon>
        <taxon>Solanales</taxon>
        <taxon>Solanaceae</taxon>
        <taxon>Solanoideae</taxon>
        <taxon>Solaneae</taxon>
        <taxon>Solanum</taxon>
    </lineage>
</organism>
<feature type="region of interest" description="Disordered" evidence="6">
    <location>
        <begin position="1"/>
        <end position="40"/>
    </location>
</feature>
<dbReference type="PANTHER" id="PTHR45763:SF31">
    <property type="entry name" value="SERINE AMINOPEPTIDASE S33 DOMAIN-CONTAINING PROTEIN"/>
    <property type="match status" value="1"/>
</dbReference>
<reference evidence="9" key="1">
    <citation type="submission" date="2023-08" db="EMBL/GenBank/DDBJ databases">
        <title>A de novo genome assembly of Solanum verrucosum Schlechtendal, a Mexican diploid species geographically isolated from the other diploid A-genome species in potato relatives.</title>
        <authorList>
            <person name="Hosaka K."/>
        </authorList>
    </citation>
    <scope>NUCLEOTIDE SEQUENCE</scope>
    <source>
        <tissue evidence="9">Young leaves</tissue>
    </source>
</reference>
<dbReference type="Pfam" id="PF04893">
    <property type="entry name" value="Yip1"/>
    <property type="match status" value="1"/>
</dbReference>
<protein>
    <recommendedName>
        <fullName evidence="8">Yip1 domain-containing protein</fullName>
    </recommendedName>
</protein>
<evidence type="ECO:0000256" key="4">
    <source>
        <dbReference type="ARBA" id="ARBA00022989"/>
    </source>
</evidence>
<feature type="transmembrane region" description="Helical" evidence="7">
    <location>
        <begin position="141"/>
        <end position="159"/>
    </location>
</feature>
<evidence type="ECO:0000256" key="2">
    <source>
        <dbReference type="ARBA" id="ARBA00010596"/>
    </source>
</evidence>
<evidence type="ECO:0000256" key="6">
    <source>
        <dbReference type="SAM" id="MobiDB-lite"/>
    </source>
</evidence>
<gene>
    <name evidence="9" type="ORF">MTR67_024975</name>
</gene>
<dbReference type="GO" id="GO:0016020">
    <property type="term" value="C:membrane"/>
    <property type="evidence" value="ECO:0007669"/>
    <property type="project" value="UniProtKB-SubCell"/>
</dbReference>
<name>A0AAF0R2N3_SOLVR</name>
<evidence type="ECO:0000256" key="1">
    <source>
        <dbReference type="ARBA" id="ARBA00004141"/>
    </source>
</evidence>
<keyword evidence="10" id="KW-1185">Reference proteome</keyword>
<evidence type="ECO:0000313" key="9">
    <source>
        <dbReference type="EMBL" id="WMV31590.1"/>
    </source>
</evidence>
<dbReference type="AlphaFoldDB" id="A0AAF0R2N3"/>
<dbReference type="InterPro" id="IPR029058">
    <property type="entry name" value="AB_hydrolase_fold"/>
</dbReference>
<evidence type="ECO:0000256" key="3">
    <source>
        <dbReference type="ARBA" id="ARBA00022692"/>
    </source>
</evidence>
<sequence>MAKQFNVPPVIFPSDGNPGVQQRRPPANPPTAPFQPPRSSNPGIPFMSFDIGSAAASTSFSTPQFASATIGGGGGSIGFEDEPPLLEELGINTKQIYQKTLSILNPFRIKPDLHEDGDLSGPFIFLMAFGLFQLLAGKIHFGIILGWVVMASMFLYVVFNMLAGRNGNLNLYRCVSLIGYCMLPIVILSALSLFLPGGLVIKVLTGVFVVWSTRVCTRLLVELASYGDEHRGLIALAGAALLAPVINPWWPGFPANFTKQAFDEQLLRDQWAYRVIHYAPWLVYWWNTQQYFHGFSVISGEFKLSQQDLQIDTSLDEMQLQEAYVIQQGEFESLHRDLIIGFGKVEFDPMDLKNLFPNNEDSVHLWHGVEDGIVSVKLQRFIAQNLPWINYHELQNVGHIFPYGDHSVKDVIWKSLLAGKKLTLSKIV</sequence>
<comment type="similarity">
    <text evidence="2">Belongs to the YIP1 family.</text>
</comment>
<dbReference type="Proteomes" id="UP001234989">
    <property type="component" value="Chromosome 5"/>
</dbReference>